<evidence type="ECO:0000313" key="8">
    <source>
        <dbReference type="Proteomes" id="UP001634747"/>
    </source>
</evidence>
<evidence type="ECO:0000256" key="3">
    <source>
        <dbReference type="ARBA" id="ARBA00022777"/>
    </source>
</evidence>
<keyword evidence="8" id="KW-1185">Reference proteome</keyword>
<dbReference type="Gene3D" id="3.30.200.20">
    <property type="entry name" value="Phosphorylase Kinase, domain 1"/>
    <property type="match status" value="1"/>
</dbReference>
<reference evidence="7 8" key="1">
    <citation type="submission" date="2024-12" db="EMBL/GenBank/DDBJ databases">
        <authorList>
            <person name="Lee Y."/>
        </authorList>
    </citation>
    <scope>NUCLEOTIDE SEQUENCE [LARGE SCALE GENOMIC DNA]</scope>
    <source>
        <strain evidence="7 8">03SUJ4</strain>
    </source>
</reference>
<dbReference type="Gene3D" id="1.10.510.10">
    <property type="entry name" value="Transferase(Phosphotransferase) domain 1"/>
    <property type="match status" value="1"/>
</dbReference>
<keyword evidence="1 7" id="KW-0808">Transferase</keyword>
<dbReference type="PROSITE" id="PS50011">
    <property type="entry name" value="PROTEIN_KINASE_DOM"/>
    <property type="match status" value="1"/>
</dbReference>
<protein>
    <submittedName>
        <fullName evidence="7">Serine/threonine-protein kinase</fullName>
        <ecNumber evidence="7">2.7.11.1</ecNumber>
    </submittedName>
</protein>
<evidence type="ECO:0000256" key="5">
    <source>
        <dbReference type="SAM" id="MobiDB-lite"/>
    </source>
</evidence>
<dbReference type="CDD" id="cd14014">
    <property type="entry name" value="STKc_PknB_like"/>
    <property type="match status" value="1"/>
</dbReference>
<gene>
    <name evidence="7" type="ORF">ACK2TP_01360</name>
</gene>
<dbReference type="InterPro" id="IPR011009">
    <property type="entry name" value="Kinase-like_dom_sf"/>
</dbReference>
<feature type="region of interest" description="Disordered" evidence="5">
    <location>
        <begin position="289"/>
        <end position="344"/>
    </location>
</feature>
<dbReference type="PANTHER" id="PTHR43289:SF6">
    <property type="entry name" value="SERINE_THREONINE-PROTEIN KINASE NEKL-3"/>
    <property type="match status" value="1"/>
</dbReference>
<dbReference type="InterPro" id="IPR000719">
    <property type="entry name" value="Prot_kinase_dom"/>
</dbReference>
<organism evidence="7 8">
    <name type="scientific">Terriglobus aquaticus</name>
    <dbReference type="NCBI Taxonomy" id="940139"/>
    <lineage>
        <taxon>Bacteria</taxon>
        <taxon>Pseudomonadati</taxon>
        <taxon>Acidobacteriota</taxon>
        <taxon>Terriglobia</taxon>
        <taxon>Terriglobales</taxon>
        <taxon>Acidobacteriaceae</taxon>
        <taxon>Terriglobus</taxon>
    </lineage>
</organism>
<dbReference type="Proteomes" id="UP001634747">
    <property type="component" value="Unassembled WGS sequence"/>
</dbReference>
<feature type="domain" description="Protein kinase" evidence="6">
    <location>
        <begin position="23"/>
        <end position="285"/>
    </location>
</feature>
<accession>A0ABW9KIU7</accession>
<evidence type="ECO:0000256" key="2">
    <source>
        <dbReference type="ARBA" id="ARBA00022741"/>
    </source>
</evidence>
<dbReference type="EC" id="2.7.11.1" evidence="7"/>
<dbReference type="EMBL" id="JBJYXY010000001">
    <property type="protein sequence ID" value="MFN2974400.1"/>
    <property type="molecule type" value="Genomic_DNA"/>
</dbReference>
<evidence type="ECO:0000256" key="1">
    <source>
        <dbReference type="ARBA" id="ARBA00022679"/>
    </source>
</evidence>
<evidence type="ECO:0000256" key="4">
    <source>
        <dbReference type="ARBA" id="ARBA00022840"/>
    </source>
</evidence>
<evidence type="ECO:0000313" key="7">
    <source>
        <dbReference type="EMBL" id="MFN2974400.1"/>
    </source>
</evidence>
<proteinExistence type="predicted"/>
<dbReference type="RefSeq" id="WP_263414035.1">
    <property type="nucleotide sequence ID" value="NZ_BAABBH010000001.1"/>
</dbReference>
<keyword evidence="4" id="KW-0067">ATP-binding</keyword>
<dbReference type="SUPFAM" id="SSF56112">
    <property type="entry name" value="Protein kinase-like (PK-like)"/>
    <property type="match status" value="1"/>
</dbReference>
<dbReference type="PANTHER" id="PTHR43289">
    <property type="entry name" value="MITOGEN-ACTIVATED PROTEIN KINASE KINASE KINASE 20-RELATED"/>
    <property type="match status" value="1"/>
</dbReference>
<feature type="compositionally biased region" description="Polar residues" evidence="5">
    <location>
        <begin position="296"/>
        <end position="308"/>
    </location>
</feature>
<keyword evidence="2" id="KW-0547">Nucleotide-binding</keyword>
<comment type="caution">
    <text evidence="7">The sequence shown here is derived from an EMBL/GenBank/DDBJ whole genome shotgun (WGS) entry which is preliminary data.</text>
</comment>
<evidence type="ECO:0000259" key="6">
    <source>
        <dbReference type="PROSITE" id="PS50011"/>
    </source>
</evidence>
<sequence length="344" mass="37257">MSEARTDTAEIGERLQVVLGSRFLLERPLAIGGMATIFLLRHRLHNGRFVAKVLHPELVDRAGVLRSFRLEARHAALLGDHPNAVPVFDFGELDGLFFMLMPYIPGQDLDEVLAHEGPLDREECLHMAAQLSSLLCHAESQGVVHCDLTPGNVRRDGFGQYRLLDLGISQLNGPQDRPFVGGTPLYSSPEQLRGDALDIRSDLYSLGAVLGEALSGTPLFQGSSMKEIRNRHLNGVWRMPAALSEEDPLARLLRTLLSVDPAGRPQSAYELSGILHACGSTRPEFRSGYGPGCGSTKATDPSSTSGPANSDAERGPSKPSAPPESAGQRRRLTTQVEVEAPRSS</sequence>
<keyword evidence="3 7" id="KW-0418">Kinase</keyword>
<name>A0ABW9KIU7_9BACT</name>
<dbReference type="GO" id="GO:0004674">
    <property type="term" value="F:protein serine/threonine kinase activity"/>
    <property type="evidence" value="ECO:0007669"/>
    <property type="project" value="UniProtKB-EC"/>
</dbReference>
<dbReference type="Pfam" id="PF00069">
    <property type="entry name" value="Pkinase"/>
    <property type="match status" value="1"/>
</dbReference>